<dbReference type="InterPro" id="IPR046670">
    <property type="entry name" value="DUF6540"/>
</dbReference>
<evidence type="ECO:0000313" key="2">
    <source>
        <dbReference type="Proteomes" id="UP000092993"/>
    </source>
</evidence>
<comment type="caution">
    <text evidence="1">The sequence shown here is derived from an EMBL/GenBank/DDBJ whole genome shotgun (WGS) entry which is preliminary data.</text>
</comment>
<organism evidence="1 2">
    <name type="scientific">Grifola frondosa</name>
    <name type="common">Maitake</name>
    <name type="synonym">Polyporus frondosus</name>
    <dbReference type="NCBI Taxonomy" id="5627"/>
    <lineage>
        <taxon>Eukaryota</taxon>
        <taxon>Fungi</taxon>
        <taxon>Dikarya</taxon>
        <taxon>Basidiomycota</taxon>
        <taxon>Agaricomycotina</taxon>
        <taxon>Agaricomycetes</taxon>
        <taxon>Polyporales</taxon>
        <taxon>Grifolaceae</taxon>
        <taxon>Grifola</taxon>
    </lineage>
</organism>
<dbReference type="OrthoDB" id="10264910at2759"/>
<dbReference type="EMBL" id="LUGG01000001">
    <property type="protein sequence ID" value="OBZ79746.1"/>
    <property type="molecule type" value="Genomic_DNA"/>
</dbReference>
<dbReference type="Proteomes" id="UP000092993">
    <property type="component" value="Unassembled WGS sequence"/>
</dbReference>
<reference evidence="1 2" key="1">
    <citation type="submission" date="2016-03" db="EMBL/GenBank/DDBJ databases">
        <title>Whole genome sequencing of Grifola frondosa 9006-11.</title>
        <authorList>
            <person name="Min B."/>
            <person name="Park H."/>
            <person name="Kim J.-G."/>
            <person name="Cho H."/>
            <person name="Oh Y.-L."/>
            <person name="Kong W.-S."/>
            <person name="Choi I.-G."/>
        </authorList>
    </citation>
    <scope>NUCLEOTIDE SEQUENCE [LARGE SCALE GENOMIC DNA]</scope>
    <source>
        <strain evidence="1 2">9006-11</strain>
    </source>
</reference>
<gene>
    <name evidence="1" type="ORF">A0H81_00694</name>
</gene>
<evidence type="ECO:0000313" key="1">
    <source>
        <dbReference type="EMBL" id="OBZ79746.1"/>
    </source>
</evidence>
<dbReference type="AlphaFoldDB" id="A0A1C7MTM9"/>
<sequence>MWRRRHDWKPLRCLFRTSNCGYEMSHTNSLVTLQVTQTWRGKNSDGSILPLHWAITLRTGGSDNNPIGNRYNAIGNIDTFAYEKETNAIIRNDNWRGSFDVGSISVDRIPEMESILSQLPIIRQDPNWNCQNWVWSGLRELRWLGFAIRPRLTLKVLQNGLLGLLEDWEVGDI</sequence>
<accession>A0A1C7MTM9</accession>
<proteinExistence type="predicted"/>
<protein>
    <submittedName>
        <fullName evidence="1">Uncharacterized protein</fullName>
    </submittedName>
</protein>
<name>A0A1C7MTM9_GRIFR</name>
<dbReference type="Pfam" id="PF20174">
    <property type="entry name" value="DUF6540"/>
    <property type="match status" value="1"/>
</dbReference>
<dbReference type="OMA" id="YCYEAER"/>
<keyword evidence="2" id="KW-1185">Reference proteome</keyword>